<dbReference type="InterPro" id="IPR013785">
    <property type="entry name" value="Aldolase_TIM"/>
</dbReference>
<dbReference type="Gene3D" id="3.20.20.70">
    <property type="entry name" value="Aldolase class I"/>
    <property type="match status" value="1"/>
</dbReference>
<dbReference type="Pfam" id="PF04055">
    <property type="entry name" value="Radical_SAM"/>
    <property type="match status" value="1"/>
</dbReference>
<feature type="domain" description="Radical SAM core" evidence="10">
    <location>
        <begin position="1"/>
        <end position="231"/>
    </location>
</feature>
<protein>
    <recommendedName>
        <fullName evidence="2 9">Heme chaperone HemW</fullName>
    </recommendedName>
</protein>
<dbReference type="SFLD" id="SFLDS00029">
    <property type="entry name" value="Radical_SAM"/>
    <property type="match status" value="1"/>
</dbReference>
<keyword evidence="5 9" id="KW-0479">Metal-binding</keyword>
<sequence length="385" mass="43923">MSNELSLYVHIPFCVRKCLYCDFLSFGDKENLMGDYFKALSKELKESADDYRDREVKTVFFGGGTPSLPDADYICGILNDIRDNFKLSNTAEISLELNPGTASFDKMKRYKEAGFNRLSMGIQSFDDEELKRIGRIHDSKTALRTYEDAIRAGFDNINIDIMSALPGQSMESYTDTLKKAVKLEPRHISAYSLIIEEGTPFFDMDLDLPGEDADRDMYHKTAEILTEHGYHRYEISNYAKDGFECEHNKVYWKRGNYLGLGLGAASLVDDVRWSNIRKIDDYISYFSGKGSGVGVRENVENLALEDRMEEFMFLGLRLIEGVDLVEFESLFGQKIEEVYSEVIDKYAELGLLQRFVEKKTGHEHLCLTTNGLDVSNTVMADFLLD</sequence>
<dbReference type="InterPro" id="IPR004559">
    <property type="entry name" value="HemW-like"/>
</dbReference>
<evidence type="ECO:0000256" key="9">
    <source>
        <dbReference type="RuleBase" id="RU364116"/>
    </source>
</evidence>
<dbReference type="Proteomes" id="UP000183047">
    <property type="component" value="Unassembled WGS sequence"/>
</dbReference>
<keyword evidence="6 9" id="KW-0408">Iron</keyword>
<dbReference type="InterPro" id="IPR034505">
    <property type="entry name" value="Coproporphyrinogen-III_oxidase"/>
</dbReference>
<comment type="similarity">
    <text evidence="1">Belongs to the anaerobic coproporphyrinogen-III oxidase family. HemW subfamily.</text>
</comment>
<dbReference type="SFLD" id="SFLDF00288">
    <property type="entry name" value="HemN-like__clustered_with_nucl"/>
    <property type="match status" value="1"/>
</dbReference>
<dbReference type="GO" id="GO:0006779">
    <property type="term" value="P:porphyrin-containing compound biosynthetic process"/>
    <property type="evidence" value="ECO:0007669"/>
    <property type="project" value="InterPro"/>
</dbReference>
<dbReference type="GO" id="GO:0051539">
    <property type="term" value="F:4 iron, 4 sulfur cluster binding"/>
    <property type="evidence" value="ECO:0007669"/>
    <property type="project" value="UniProtKB-UniRule"/>
</dbReference>
<dbReference type="EMBL" id="FMUR01000013">
    <property type="protein sequence ID" value="SCY33142.1"/>
    <property type="molecule type" value="Genomic_DNA"/>
</dbReference>
<keyword evidence="4 9" id="KW-0949">S-adenosyl-L-methionine</keyword>
<evidence type="ECO:0000256" key="1">
    <source>
        <dbReference type="ARBA" id="ARBA00006100"/>
    </source>
</evidence>
<dbReference type="InterPro" id="IPR058240">
    <property type="entry name" value="rSAM_sf"/>
</dbReference>
<dbReference type="SUPFAM" id="SSF102114">
    <property type="entry name" value="Radical SAM enzymes"/>
    <property type="match status" value="1"/>
</dbReference>
<comment type="subcellular location">
    <subcellularLocation>
        <location evidence="9">Cytoplasm</location>
    </subcellularLocation>
</comment>
<evidence type="ECO:0000313" key="12">
    <source>
        <dbReference type="Proteomes" id="UP000183047"/>
    </source>
</evidence>
<evidence type="ECO:0000256" key="7">
    <source>
        <dbReference type="ARBA" id="ARBA00023014"/>
    </source>
</evidence>
<evidence type="ECO:0000313" key="11">
    <source>
        <dbReference type="EMBL" id="SCY33142.1"/>
    </source>
</evidence>
<reference evidence="12" key="1">
    <citation type="submission" date="2016-10" db="EMBL/GenBank/DDBJ databases">
        <authorList>
            <person name="Varghese N."/>
            <person name="Submissions S."/>
        </authorList>
    </citation>
    <scope>NUCLEOTIDE SEQUENCE [LARGE SCALE GENOMIC DNA]</scope>
    <source>
        <strain evidence="12">XBD2006</strain>
    </source>
</reference>
<evidence type="ECO:0000256" key="4">
    <source>
        <dbReference type="ARBA" id="ARBA00022691"/>
    </source>
</evidence>
<evidence type="ECO:0000256" key="2">
    <source>
        <dbReference type="ARBA" id="ARBA00017228"/>
    </source>
</evidence>
<dbReference type="PANTHER" id="PTHR13932:SF5">
    <property type="entry name" value="RADICAL S-ADENOSYL METHIONINE DOMAIN-CONTAINING PROTEIN 1, MITOCHONDRIAL"/>
    <property type="match status" value="1"/>
</dbReference>
<dbReference type="GO" id="GO:0005737">
    <property type="term" value="C:cytoplasm"/>
    <property type="evidence" value="ECO:0007669"/>
    <property type="project" value="UniProtKB-SubCell"/>
</dbReference>
<evidence type="ECO:0000256" key="3">
    <source>
        <dbReference type="ARBA" id="ARBA00022617"/>
    </source>
</evidence>
<dbReference type="InterPro" id="IPR006638">
    <property type="entry name" value="Elp3/MiaA/NifB-like_rSAM"/>
</dbReference>
<dbReference type="NCBIfam" id="TIGR00539">
    <property type="entry name" value="hemN_rel"/>
    <property type="match status" value="1"/>
</dbReference>
<dbReference type="GO" id="GO:0004109">
    <property type="term" value="F:coproporphyrinogen oxidase activity"/>
    <property type="evidence" value="ECO:0007669"/>
    <property type="project" value="InterPro"/>
</dbReference>
<keyword evidence="9" id="KW-0004">4Fe-4S</keyword>
<dbReference type="PROSITE" id="PS51918">
    <property type="entry name" value="RADICAL_SAM"/>
    <property type="match status" value="1"/>
</dbReference>
<dbReference type="InterPro" id="IPR007197">
    <property type="entry name" value="rSAM"/>
</dbReference>
<dbReference type="CDD" id="cd01335">
    <property type="entry name" value="Radical_SAM"/>
    <property type="match status" value="1"/>
</dbReference>
<dbReference type="InterPro" id="IPR010723">
    <property type="entry name" value="HemN_C"/>
</dbReference>
<name>A0A1G5F1Q2_9FIRM</name>
<dbReference type="PANTHER" id="PTHR13932">
    <property type="entry name" value="COPROPORPHYRINIGEN III OXIDASE"/>
    <property type="match status" value="1"/>
</dbReference>
<comment type="function">
    <text evidence="9">Probably acts as a heme chaperone, transferring heme to an unknown acceptor. Binds one molecule of heme per monomer, possibly covalently. Binds 1 [4Fe-4S] cluster. The cluster is coordinated with 3 cysteines and an exchangeable S-adenosyl-L-methionine.</text>
</comment>
<dbReference type="OrthoDB" id="9808022at2"/>
<keyword evidence="8 9" id="KW-0143">Chaperone</keyword>
<dbReference type="Pfam" id="PF06969">
    <property type="entry name" value="HemN_C"/>
    <property type="match status" value="1"/>
</dbReference>
<keyword evidence="3 9" id="KW-0349">Heme</keyword>
<accession>A0A1G5F1Q2</accession>
<dbReference type="SFLD" id="SFLDF00562">
    <property type="entry name" value="HemN-like__clustered_with_heat"/>
    <property type="match status" value="1"/>
</dbReference>
<dbReference type="SFLD" id="SFLDG01082">
    <property type="entry name" value="B12-binding_domain_containing"/>
    <property type="match status" value="1"/>
</dbReference>
<evidence type="ECO:0000256" key="8">
    <source>
        <dbReference type="ARBA" id="ARBA00023186"/>
    </source>
</evidence>
<organism evidence="11 12">
    <name type="scientific">Butyrivibrio hungatei</name>
    <dbReference type="NCBI Taxonomy" id="185008"/>
    <lineage>
        <taxon>Bacteria</taxon>
        <taxon>Bacillati</taxon>
        <taxon>Bacillota</taxon>
        <taxon>Clostridia</taxon>
        <taxon>Lachnospirales</taxon>
        <taxon>Lachnospiraceae</taxon>
        <taxon>Butyrivibrio</taxon>
    </lineage>
</organism>
<proteinExistence type="inferred from homology"/>
<dbReference type="GO" id="GO:0046872">
    <property type="term" value="F:metal ion binding"/>
    <property type="evidence" value="ECO:0007669"/>
    <property type="project" value="UniProtKB-UniRule"/>
</dbReference>
<dbReference type="SFLD" id="SFLDG01065">
    <property type="entry name" value="anaerobic_coproporphyrinogen-I"/>
    <property type="match status" value="1"/>
</dbReference>
<evidence type="ECO:0000259" key="10">
    <source>
        <dbReference type="PROSITE" id="PS51918"/>
    </source>
</evidence>
<dbReference type="SMART" id="SM00729">
    <property type="entry name" value="Elp3"/>
    <property type="match status" value="1"/>
</dbReference>
<keyword evidence="9" id="KW-0963">Cytoplasm</keyword>
<evidence type="ECO:0000256" key="6">
    <source>
        <dbReference type="ARBA" id="ARBA00023004"/>
    </source>
</evidence>
<evidence type="ECO:0000256" key="5">
    <source>
        <dbReference type="ARBA" id="ARBA00022723"/>
    </source>
</evidence>
<keyword evidence="7 9" id="KW-0411">Iron-sulfur</keyword>
<keyword evidence="12" id="KW-1185">Reference proteome</keyword>
<gene>
    <name evidence="11" type="ORF">SAMN02910451_02197</name>
</gene>
<dbReference type="AlphaFoldDB" id="A0A1G5F1Q2"/>
<dbReference type="RefSeq" id="WP_074462713.1">
    <property type="nucleotide sequence ID" value="NZ_FMUR01000013.1"/>
</dbReference>